<accession>A0ACB8K9J4</accession>
<name>A0ACB8K9J4_CITSI</name>
<reference evidence="2" key="1">
    <citation type="journal article" date="2023" name="Hortic. Res.">
        <title>A chromosome-level phased genome enabling allele-level studies in sweet orange: a case study on citrus Huanglongbing tolerance.</title>
        <authorList>
            <person name="Wu B."/>
            <person name="Yu Q."/>
            <person name="Deng Z."/>
            <person name="Duan Y."/>
            <person name="Luo F."/>
            <person name="Gmitter F. Jr."/>
        </authorList>
    </citation>
    <scope>NUCLEOTIDE SEQUENCE [LARGE SCALE GENOMIC DNA]</scope>
    <source>
        <strain evidence="2">cv. Valencia</strain>
    </source>
</reference>
<evidence type="ECO:0000313" key="1">
    <source>
        <dbReference type="EMBL" id="KAH9751077.1"/>
    </source>
</evidence>
<dbReference type="Proteomes" id="UP000829398">
    <property type="component" value="Chromosome 5"/>
</dbReference>
<dbReference type="EMBL" id="CM039174">
    <property type="protein sequence ID" value="KAH9751077.1"/>
    <property type="molecule type" value="Genomic_DNA"/>
</dbReference>
<gene>
    <name evidence="1" type="ORF">KPL71_014139</name>
</gene>
<organism evidence="1 2">
    <name type="scientific">Citrus sinensis</name>
    <name type="common">Sweet orange</name>
    <name type="synonym">Citrus aurantium var. sinensis</name>
    <dbReference type="NCBI Taxonomy" id="2711"/>
    <lineage>
        <taxon>Eukaryota</taxon>
        <taxon>Viridiplantae</taxon>
        <taxon>Streptophyta</taxon>
        <taxon>Embryophyta</taxon>
        <taxon>Tracheophyta</taxon>
        <taxon>Spermatophyta</taxon>
        <taxon>Magnoliopsida</taxon>
        <taxon>eudicotyledons</taxon>
        <taxon>Gunneridae</taxon>
        <taxon>Pentapetalae</taxon>
        <taxon>rosids</taxon>
        <taxon>malvids</taxon>
        <taxon>Sapindales</taxon>
        <taxon>Rutaceae</taxon>
        <taxon>Aurantioideae</taxon>
        <taxon>Citrus</taxon>
    </lineage>
</organism>
<protein>
    <submittedName>
        <fullName evidence="1">Uncharacterized protein</fullName>
    </submittedName>
</protein>
<evidence type="ECO:0000313" key="2">
    <source>
        <dbReference type="Proteomes" id="UP000829398"/>
    </source>
</evidence>
<keyword evidence="2" id="KW-1185">Reference proteome</keyword>
<proteinExistence type="predicted"/>
<comment type="caution">
    <text evidence="1">The sequence shown here is derived from an EMBL/GenBank/DDBJ whole genome shotgun (WGS) entry which is preliminary data.</text>
</comment>
<sequence>MIKTHPIPSIRFRKDITGCHTATPYPRKSVASVSTLSEANVNPICASSLCTTALLGAFSMTGNNNAEIEQLISNLSSTFHVKDLENLNFFLGIEVIRNDETLILSQSKYIKDLLAKFDLKECKGTDTPLATTEKLSKNMGEDLTDATQYRKAIGGLQYTVLTRPEIAYVVNKLSQFMANPLQPHWIACKRVLRYLKETIDYGLTFRRSDFVDLVLYIDVDWGSDIDDRRSTSGYCVYLAAIATNPVMHSKTKHIEIDIHFVRDKVERKEVEIVFVSTNDQVANILTKPLTYPKFNFFRSKLKVFPKDLSLRRGVELVDEAEPHATHVGVPAGIKPAVNPVASLGVKVKGAREKLLNSRWQNCYEEIPMQLDQAEIS</sequence>